<dbReference type="GO" id="GO:0030246">
    <property type="term" value="F:carbohydrate binding"/>
    <property type="evidence" value="ECO:0007669"/>
    <property type="project" value="UniProtKB-KW"/>
</dbReference>
<evidence type="ECO:0000313" key="2">
    <source>
        <dbReference type="EMBL" id="ADI71474.1"/>
    </source>
</evidence>
<dbReference type="PROSITE" id="PS50041">
    <property type="entry name" value="C_TYPE_LECTIN_2"/>
    <property type="match status" value="1"/>
</dbReference>
<dbReference type="AlphaFoldDB" id="D7REG2"/>
<dbReference type="SMR" id="D7REG2"/>
<dbReference type="InterPro" id="IPR050111">
    <property type="entry name" value="C-type_lectin/snaclec_domain"/>
</dbReference>
<dbReference type="InterPro" id="IPR016186">
    <property type="entry name" value="C-type_lectin-like/link_sf"/>
</dbReference>
<dbReference type="Gene3D" id="3.10.100.10">
    <property type="entry name" value="Mannose-Binding Protein A, subunit A"/>
    <property type="match status" value="1"/>
</dbReference>
<proteinExistence type="evidence at transcript level"/>
<dbReference type="InterPro" id="IPR001304">
    <property type="entry name" value="C-type_lectin-like"/>
</dbReference>
<protein>
    <submittedName>
        <fullName evidence="2">Putative C-type lectin</fullName>
    </submittedName>
</protein>
<organism evidence="2">
    <name type="scientific">Mytilus edulis</name>
    <name type="common">Blue mussel</name>
    <dbReference type="NCBI Taxonomy" id="6550"/>
    <lineage>
        <taxon>Eukaryota</taxon>
        <taxon>Metazoa</taxon>
        <taxon>Spiralia</taxon>
        <taxon>Lophotrochozoa</taxon>
        <taxon>Mollusca</taxon>
        <taxon>Bivalvia</taxon>
        <taxon>Autobranchia</taxon>
        <taxon>Pteriomorphia</taxon>
        <taxon>Mytilida</taxon>
        <taxon>Mytiloidea</taxon>
        <taxon>Mytilidae</taxon>
        <taxon>Mytilinae</taxon>
        <taxon>Mytilus</taxon>
    </lineage>
</organism>
<dbReference type="CDD" id="cd00037">
    <property type="entry name" value="CLECT"/>
    <property type="match status" value="1"/>
</dbReference>
<dbReference type="PANTHER" id="PTHR22803">
    <property type="entry name" value="MANNOSE, PHOSPHOLIPASE, LECTIN RECEPTOR RELATED"/>
    <property type="match status" value="1"/>
</dbReference>
<sequence length="152" mass="18168">MVFVYKITALIIVFCLFDYAATYTCSIGWHHGYRDNCYYFSRFSATFWSAMSFCKTVGGKLIEIDNYWEFQVLSRMARHRRFPDFWIGITDMYSEGAWQKATTQEQQTYFNWYESQPSNSGGHENCVEVYTKLGMKWNDRHGDHRLRFVCEK</sequence>
<dbReference type="Pfam" id="PF00059">
    <property type="entry name" value="Lectin_C"/>
    <property type="match status" value="1"/>
</dbReference>
<dbReference type="EMBL" id="HM049926">
    <property type="protein sequence ID" value="ADI71474.1"/>
    <property type="molecule type" value="mRNA"/>
</dbReference>
<evidence type="ECO:0000259" key="1">
    <source>
        <dbReference type="PROSITE" id="PS50041"/>
    </source>
</evidence>
<feature type="domain" description="C-type lectin" evidence="1">
    <location>
        <begin position="33"/>
        <end position="151"/>
    </location>
</feature>
<dbReference type="SMART" id="SM00034">
    <property type="entry name" value="CLECT"/>
    <property type="match status" value="1"/>
</dbReference>
<keyword evidence="2" id="KW-0430">Lectin</keyword>
<dbReference type="SUPFAM" id="SSF56436">
    <property type="entry name" value="C-type lectin-like"/>
    <property type="match status" value="1"/>
</dbReference>
<reference evidence="2" key="1">
    <citation type="journal article" date="2010" name="Comp. Biochem. Physiol., Part A Mol. Integr. Physiol.">
        <title>Identification and molecular characterization of a mucosal lectin (MeML) from the blue mussel Mytilus edulis and its potential role in particle capture.</title>
        <authorList>
            <person name="Pales Espinosa E."/>
            <person name="Perrigault M."/>
            <person name="Allam B."/>
        </authorList>
    </citation>
    <scope>NUCLEOTIDE SEQUENCE</scope>
</reference>
<name>D7REG2_MYTED</name>
<accession>D7REG2</accession>
<dbReference type="InterPro" id="IPR016187">
    <property type="entry name" value="CTDL_fold"/>
</dbReference>